<dbReference type="AlphaFoldDB" id="A0A9W6DB22"/>
<evidence type="ECO:0000313" key="3">
    <source>
        <dbReference type="Proteomes" id="UP001057868"/>
    </source>
</evidence>
<keyword evidence="1" id="KW-0812">Transmembrane</keyword>
<accession>A0A9W6DB22</accession>
<dbReference type="Proteomes" id="UP001057868">
    <property type="component" value="Unassembled WGS sequence"/>
</dbReference>
<evidence type="ECO:0000313" key="2">
    <source>
        <dbReference type="EMBL" id="GKU25561.1"/>
    </source>
</evidence>
<keyword evidence="3" id="KW-1185">Reference proteome</keyword>
<gene>
    <name evidence="2" type="ORF">CFOLD11_23870</name>
</gene>
<comment type="caution">
    <text evidence="2">The sequence shown here is derived from an EMBL/GenBank/DDBJ whole genome shotgun (WGS) entry which is preliminary data.</text>
</comment>
<name>A0A9W6DB22_9CLOT</name>
<feature type="transmembrane region" description="Helical" evidence="1">
    <location>
        <begin position="54"/>
        <end position="74"/>
    </location>
</feature>
<reference evidence="2" key="1">
    <citation type="journal article" date="2023" name="Int. J. Syst. Evol. Microbiol.">
        <title>&lt;i&gt;Clostridium folliculivorans&lt;/i&gt; sp. nov., isolated from soil samples of an organic paddy in Japan.</title>
        <authorList>
            <person name="Tazawa J."/>
            <person name="Kobayashi H."/>
            <person name="Tanizawa Y."/>
            <person name="Uchino A."/>
            <person name="Tanaka F."/>
            <person name="Urashima Y."/>
            <person name="Miura S."/>
            <person name="Sakamoto M."/>
            <person name="Ohkuma M."/>
            <person name="Tohno M."/>
        </authorList>
    </citation>
    <scope>NUCLEOTIDE SEQUENCE</scope>
    <source>
        <strain evidence="2">D1-1</strain>
    </source>
</reference>
<evidence type="ECO:0000256" key="1">
    <source>
        <dbReference type="SAM" id="Phobius"/>
    </source>
</evidence>
<sequence>MSKLNLYLFENPGFWGFLGMYKLIVELGTLKTPIHFSTLAFPKIHLENLAGNKFIIILFLASEQFIIRFLILYYSNPYCTKNLQ</sequence>
<organism evidence="2 3">
    <name type="scientific">Clostridium folliculivorans</name>
    <dbReference type="NCBI Taxonomy" id="2886038"/>
    <lineage>
        <taxon>Bacteria</taxon>
        <taxon>Bacillati</taxon>
        <taxon>Bacillota</taxon>
        <taxon>Clostridia</taxon>
        <taxon>Eubacteriales</taxon>
        <taxon>Clostridiaceae</taxon>
        <taxon>Clostridium</taxon>
    </lineage>
</organism>
<dbReference type="EMBL" id="BQXY01000003">
    <property type="protein sequence ID" value="GKU25561.1"/>
    <property type="molecule type" value="Genomic_DNA"/>
</dbReference>
<keyword evidence="1" id="KW-1133">Transmembrane helix</keyword>
<keyword evidence="1" id="KW-0472">Membrane</keyword>
<protein>
    <submittedName>
        <fullName evidence="2">Uncharacterized protein</fullName>
    </submittedName>
</protein>
<proteinExistence type="predicted"/>